<feature type="transmembrane region" description="Helical" evidence="6">
    <location>
        <begin position="136"/>
        <end position="169"/>
    </location>
</feature>
<dbReference type="InterPro" id="IPR051598">
    <property type="entry name" value="TSUP/Inactive_protease-like"/>
</dbReference>
<proteinExistence type="inferred from homology"/>
<evidence type="ECO:0000313" key="7">
    <source>
        <dbReference type="EMBL" id="HIT94086.1"/>
    </source>
</evidence>
<evidence type="ECO:0000256" key="5">
    <source>
        <dbReference type="ARBA" id="ARBA00023136"/>
    </source>
</evidence>
<name>A0A9D1H5U6_9FIRM</name>
<dbReference type="PANTHER" id="PTHR43701:SF2">
    <property type="entry name" value="MEMBRANE TRANSPORTER PROTEIN YJNA-RELATED"/>
    <property type="match status" value="1"/>
</dbReference>
<accession>A0A9D1H5U6</accession>
<dbReference type="Pfam" id="PF01925">
    <property type="entry name" value="TauE"/>
    <property type="match status" value="1"/>
</dbReference>
<sequence>MLAIILFIVCLAASSIGAVAGYGGGVIIKPVVDAMNVMPASTISFLSGCTVLAMSVVSLLRSRGNGVVLQLKTTAPLAVGAAAGGLVGKALLEMVKQQSDENMLGFTQSFFLLLTTVLVFIYTLKKNQLPSYQLHNMLVCLGVGLVLGIVSSFIGIGGGPLNMALLFFCFSMDAKTAAKNSIFIIMFSQVASLVSALIQQTVPAFNWPDLIMMAAGGCVGALLGNFISKRINNQAIEKLLIVLMLVIIGINIYNLFRYGMAVFNP</sequence>
<keyword evidence="3 6" id="KW-0812">Transmembrane</keyword>
<evidence type="ECO:0000256" key="1">
    <source>
        <dbReference type="ARBA" id="ARBA00004141"/>
    </source>
</evidence>
<dbReference type="InterPro" id="IPR002781">
    <property type="entry name" value="TM_pro_TauE-like"/>
</dbReference>
<feature type="transmembrane region" description="Helical" evidence="6">
    <location>
        <begin position="210"/>
        <end position="227"/>
    </location>
</feature>
<keyword evidence="4 6" id="KW-1133">Transmembrane helix</keyword>
<dbReference type="PANTHER" id="PTHR43701">
    <property type="entry name" value="MEMBRANE TRANSPORTER PROTEIN MJ0441-RELATED"/>
    <property type="match status" value="1"/>
</dbReference>
<dbReference type="GO" id="GO:0005886">
    <property type="term" value="C:plasma membrane"/>
    <property type="evidence" value="ECO:0007669"/>
    <property type="project" value="UniProtKB-SubCell"/>
</dbReference>
<evidence type="ECO:0000256" key="2">
    <source>
        <dbReference type="ARBA" id="ARBA00009142"/>
    </source>
</evidence>
<feature type="transmembrane region" description="Helical" evidence="6">
    <location>
        <begin position="239"/>
        <end position="256"/>
    </location>
</feature>
<evidence type="ECO:0000313" key="8">
    <source>
        <dbReference type="Proteomes" id="UP000824160"/>
    </source>
</evidence>
<organism evidence="7 8">
    <name type="scientific">Candidatus Faecivivens stercoripullorum</name>
    <dbReference type="NCBI Taxonomy" id="2840805"/>
    <lineage>
        <taxon>Bacteria</taxon>
        <taxon>Bacillati</taxon>
        <taxon>Bacillota</taxon>
        <taxon>Clostridia</taxon>
        <taxon>Eubacteriales</taxon>
        <taxon>Oscillospiraceae</taxon>
        <taxon>Oscillospiraceae incertae sedis</taxon>
        <taxon>Candidatus Faecivivens</taxon>
    </lineage>
</organism>
<comment type="caution">
    <text evidence="7">The sequence shown here is derived from an EMBL/GenBank/DDBJ whole genome shotgun (WGS) entry which is preliminary data.</text>
</comment>
<protein>
    <recommendedName>
        <fullName evidence="6">Probable membrane transporter protein</fullName>
    </recommendedName>
</protein>
<evidence type="ECO:0000256" key="6">
    <source>
        <dbReference type="RuleBase" id="RU363041"/>
    </source>
</evidence>
<evidence type="ECO:0000256" key="3">
    <source>
        <dbReference type="ARBA" id="ARBA00022692"/>
    </source>
</evidence>
<keyword evidence="6" id="KW-1003">Cell membrane</keyword>
<feature type="transmembrane region" description="Helical" evidence="6">
    <location>
        <begin position="37"/>
        <end position="60"/>
    </location>
</feature>
<dbReference type="Proteomes" id="UP000824160">
    <property type="component" value="Unassembled WGS sequence"/>
</dbReference>
<reference evidence="7" key="2">
    <citation type="journal article" date="2021" name="PeerJ">
        <title>Extensive microbial diversity within the chicken gut microbiome revealed by metagenomics and culture.</title>
        <authorList>
            <person name="Gilroy R."/>
            <person name="Ravi A."/>
            <person name="Getino M."/>
            <person name="Pursley I."/>
            <person name="Horton D.L."/>
            <person name="Alikhan N.F."/>
            <person name="Baker D."/>
            <person name="Gharbi K."/>
            <person name="Hall N."/>
            <person name="Watson M."/>
            <person name="Adriaenssens E.M."/>
            <person name="Foster-Nyarko E."/>
            <person name="Jarju S."/>
            <person name="Secka A."/>
            <person name="Antonio M."/>
            <person name="Oren A."/>
            <person name="Chaudhuri R.R."/>
            <person name="La Ragione R."/>
            <person name="Hildebrand F."/>
            <person name="Pallen M.J."/>
        </authorList>
    </citation>
    <scope>NUCLEOTIDE SEQUENCE</scope>
    <source>
        <strain evidence="7">ChiBcec7-5410</strain>
    </source>
</reference>
<feature type="transmembrane region" description="Helical" evidence="6">
    <location>
        <begin position="103"/>
        <end position="124"/>
    </location>
</feature>
<reference evidence="7" key="1">
    <citation type="submission" date="2020-10" db="EMBL/GenBank/DDBJ databases">
        <authorList>
            <person name="Gilroy R."/>
        </authorList>
    </citation>
    <scope>NUCLEOTIDE SEQUENCE</scope>
    <source>
        <strain evidence="7">ChiBcec7-5410</strain>
    </source>
</reference>
<comment type="similarity">
    <text evidence="2 6">Belongs to the 4-toluene sulfonate uptake permease (TSUP) (TC 2.A.102) family.</text>
</comment>
<dbReference type="AlphaFoldDB" id="A0A9D1H5U6"/>
<keyword evidence="5 6" id="KW-0472">Membrane</keyword>
<evidence type="ECO:0000256" key="4">
    <source>
        <dbReference type="ARBA" id="ARBA00022989"/>
    </source>
</evidence>
<gene>
    <name evidence="7" type="ORF">IAC43_02765</name>
</gene>
<comment type="subcellular location">
    <subcellularLocation>
        <location evidence="6">Cell membrane</location>
        <topology evidence="6">Multi-pass membrane protein</topology>
    </subcellularLocation>
    <subcellularLocation>
        <location evidence="1">Membrane</location>
        <topology evidence="1">Multi-pass membrane protein</topology>
    </subcellularLocation>
</comment>
<dbReference type="EMBL" id="DVLW01000076">
    <property type="protein sequence ID" value="HIT94086.1"/>
    <property type="molecule type" value="Genomic_DNA"/>
</dbReference>